<evidence type="ECO:0000256" key="1">
    <source>
        <dbReference type="SAM" id="MobiDB-lite"/>
    </source>
</evidence>
<feature type="compositionally biased region" description="Basic and acidic residues" evidence="1">
    <location>
        <begin position="1"/>
        <end position="12"/>
    </location>
</feature>
<dbReference type="Proteomes" id="UP000649328">
    <property type="component" value="Unassembled WGS sequence"/>
</dbReference>
<organism evidence="2 3">
    <name type="scientific">Metschnikowia pulcherrima</name>
    <dbReference type="NCBI Taxonomy" id="27326"/>
    <lineage>
        <taxon>Eukaryota</taxon>
        <taxon>Fungi</taxon>
        <taxon>Dikarya</taxon>
        <taxon>Ascomycota</taxon>
        <taxon>Saccharomycotina</taxon>
        <taxon>Pichiomycetes</taxon>
        <taxon>Metschnikowiaceae</taxon>
        <taxon>Metschnikowia</taxon>
    </lineage>
</organism>
<reference evidence="2" key="1">
    <citation type="submission" date="2020-10" db="EMBL/GenBank/DDBJ databases">
        <title>The Whole-Genome Sequence of Metschnikowia persimmonesis, a Novel Endophytic Yeast Species Isolated from Medicinal Plant Diospyros kaki Thumb.</title>
        <authorList>
            <person name="Rahmat E."/>
            <person name="Kang Y."/>
        </authorList>
    </citation>
    <scope>NUCLEOTIDE SEQUENCE</scope>
    <source>
        <strain evidence="2">KIOM G15050</strain>
    </source>
</reference>
<comment type="caution">
    <text evidence="2">The sequence shown here is derived from an EMBL/GenBank/DDBJ whole genome shotgun (WGS) entry which is preliminary data.</text>
</comment>
<feature type="compositionally biased region" description="Basic and acidic residues" evidence="1">
    <location>
        <begin position="333"/>
        <end position="345"/>
    </location>
</feature>
<name>A0A8H7GPB4_9ASCO</name>
<dbReference type="AlphaFoldDB" id="A0A8H7GPB4"/>
<feature type="region of interest" description="Disordered" evidence="1">
    <location>
        <begin position="78"/>
        <end position="191"/>
    </location>
</feature>
<dbReference type="OrthoDB" id="10329978at2759"/>
<feature type="region of interest" description="Disordered" evidence="1">
    <location>
        <begin position="367"/>
        <end position="386"/>
    </location>
</feature>
<gene>
    <name evidence="2" type="ORF">HF325_004459</name>
</gene>
<evidence type="ECO:0000313" key="2">
    <source>
        <dbReference type="EMBL" id="KAF8000670.1"/>
    </source>
</evidence>
<feature type="compositionally biased region" description="Polar residues" evidence="1">
    <location>
        <begin position="148"/>
        <end position="162"/>
    </location>
</feature>
<feature type="region of interest" description="Disordered" evidence="1">
    <location>
        <begin position="1"/>
        <end position="26"/>
    </location>
</feature>
<feature type="region of interest" description="Disordered" evidence="1">
    <location>
        <begin position="326"/>
        <end position="346"/>
    </location>
</feature>
<keyword evidence="3" id="KW-1185">Reference proteome</keyword>
<proteinExistence type="predicted"/>
<protein>
    <submittedName>
        <fullName evidence="2">Uncharacterized protein</fullName>
    </submittedName>
</protein>
<feature type="compositionally biased region" description="Basic residues" evidence="1">
    <location>
        <begin position="111"/>
        <end position="120"/>
    </location>
</feature>
<dbReference type="EMBL" id="JACBPP010000006">
    <property type="protein sequence ID" value="KAF8000670.1"/>
    <property type="molecule type" value="Genomic_DNA"/>
</dbReference>
<evidence type="ECO:0000313" key="3">
    <source>
        <dbReference type="Proteomes" id="UP000649328"/>
    </source>
</evidence>
<accession>A0A8H7GPB4</accession>
<sequence>MLDSRVKIEGESISRSGANGHADVSVSGESRITPNIFAGGSAAKVNPLVRIYYSYNDANTGTHENGADQDKIITRAGANSTHGQDEGKCDSVANNAIGSGHKRTANDNKVGTKKRKARRSHQADISPESPLAESYFSTDTLRKDSCPDNLSSGNYTTVSLKNEASDTLDEEPISSFEKPDSHNQLEETADEEQDACKGLERFCLERDSQLLKPGESSLEELVVRSNLFMLELMRKRDKFKFDPGLICLPLSRFKPHQEDRLPDHIPTYVNKRGTQNLGLQRLNTTIVQGRDARVAVLMSEYLDPSNPDHSLPQNLDNCAVTLQLPNDHQVGGKSKDQRKKDDSHLPSEACADDIAQRLRSTRANAVDHNLNASDHERSPQPATGKSFVVDLSCREAVT</sequence>